<dbReference type="AlphaFoldDB" id="K1XJL7"/>
<protein>
    <submittedName>
        <fullName evidence="1">Uncharacterized protein</fullName>
    </submittedName>
</protein>
<reference evidence="1" key="1">
    <citation type="journal article" date="2012" name="Science">
        <title>Fermentation, hydrogen, and sulfur metabolism in multiple uncultivated bacterial phyla.</title>
        <authorList>
            <person name="Wrighton K.C."/>
            <person name="Thomas B.C."/>
            <person name="Sharon I."/>
            <person name="Miller C.S."/>
            <person name="Castelle C.J."/>
            <person name="VerBerkmoes N.C."/>
            <person name="Wilkins M.J."/>
            <person name="Hettich R.L."/>
            <person name="Lipton M.S."/>
            <person name="Williams K.H."/>
            <person name="Long P.E."/>
            <person name="Banfield J.F."/>
        </authorList>
    </citation>
    <scope>NUCLEOTIDE SEQUENCE [LARGE SCALE GENOMIC DNA]</scope>
</reference>
<name>K1XJL7_9BACT</name>
<proteinExistence type="predicted"/>
<dbReference type="Gene3D" id="3.90.70.10">
    <property type="entry name" value="Cysteine proteinases"/>
    <property type="match status" value="1"/>
</dbReference>
<organism evidence="1">
    <name type="scientific">uncultured bacterium</name>
    <name type="common">gcode 4</name>
    <dbReference type="NCBI Taxonomy" id="1234023"/>
    <lineage>
        <taxon>Bacteria</taxon>
        <taxon>environmental samples</taxon>
    </lineage>
</organism>
<dbReference type="EMBL" id="AMFJ01036080">
    <property type="protein sequence ID" value="EKD25387.1"/>
    <property type="molecule type" value="Genomic_DNA"/>
</dbReference>
<sequence>MKTKHLYVLTIGLFSFLFILIAVVIPCMFVYYSPVIGASLACGLTLIGILLYIKNNPRHHMRRFNDYPPAMEDRKSKAEKFSYHRSEYPFSCGHAAMQMLLVKHGIIMTQDEILEYGGDPTLGVTSWDLEETLNKIFLQRKVALKARINNFTTCSQLFDALQKDTGVIVMYINNFNEKDFSSEANYPHFALLNKINMSNQKYMNKVVLTSPSFSPDGNKNFRPGKYEGEIIIPFEEFQGRFYASSQFLNCLEYKPICTDSDGKNELNYFTNLLFILLFYIGYCTTILKPGLAIFIEPTEKK</sequence>
<gene>
    <name evidence="1" type="ORF">ACD_80C00073G0003</name>
</gene>
<evidence type="ECO:0000313" key="1">
    <source>
        <dbReference type="EMBL" id="EKD25387.1"/>
    </source>
</evidence>
<accession>K1XJL7</accession>
<comment type="caution">
    <text evidence="1">The sequence shown here is derived from an EMBL/GenBank/DDBJ whole genome shotgun (WGS) entry which is preliminary data.</text>
</comment>